<evidence type="ECO:0000313" key="2">
    <source>
        <dbReference type="Proteomes" id="UP000009080"/>
    </source>
</evidence>
<dbReference type="EMBL" id="CP001614">
    <property type="protein sequence ID" value="ACR13858.1"/>
    <property type="molecule type" value="Genomic_DNA"/>
</dbReference>
<dbReference type="HOGENOM" id="CLU_1277107_0_0_6"/>
<accession>C5BSN5</accession>
<gene>
    <name evidence="1" type="ordered locus">TERTU_1433</name>
</gene>
<protein>
    <submittedName>
        <fullName evidence="1">Uncharacterized protein</fullName>
    </submittedName>
</protein>
<dbReference type="InterPro" id="IPR027417">
    <property type="entry name" value="P-loop_NTPase"/>
</dbReference>
<keyword evidence="2" id="KW-1185">Reference proteome</keyword>
<dbReference type="eggNOG" id="COG0433">
    <property type="taxonomic scope" value="Bacteria"/>
</dbReference>
<dbReference type="KEGG" id="ttu:TERTU_1433"/>
<name>C5BSN5_TERTT</name>
<sequence length="216" mass="24382">MARHENTRLKNLHTLYLARSGHGKSQALKRRSGIAAAGQRVVLWDTNKDHDAHRFDKPALFFRALSRAHQSGKGFRIAYTGEGGNIDLFEDVCAAVWNILDGRTLTHFIAEEYGAACEGPGPIQLKRHPFHKRLWQEGRKYGLVWHATSQRPQSISKDSIENAGRIWAGGMGMNAAKRIGQEIDVDFGQLRDITPGDFFRWEPAKQAEKIHVFTPK</sequence>
<dbReference type="RefSeq" id="WP_015819973.1">
    <property type="nucleotide sequence ID" value="NC_012997.1"/>
</dbReference>
<organism evidence="1 2">
    <name type="scientific">Teredinibacter turnerae (strain ATCC 39867 / T7901)</name>
    <dbReference type="NCBI Taxonomy" id="377629"/>
    <lineage>
        <taxon>Bacteria</taxon>
        <taxon>Pseudomonadati</taxon>
        <taxon>Pseudomonadota</taxon>
        <taxon>Gammaproteobacteria</taxon>
        <taxon>Cellvibrionales</taxon>
        <taxon>Cellvibrionaceae</taxon>
        <taxon>Teredinibacter</taxon>
    </lineage>
</organism>
<proteinExistence type="predicted"/>
<dbReference type="AlphaFoldDB" id="C5BSN5"/>
<dbReference type="Proteomes" id="UP000009080">
    <property type="component" value="Chromosome"/>
</dbReference>
<dbReference type="Gene3D" id="3.40.50.300">
    <property type="entry name" value="P-loop containing nucleotide triphosphate hydrolases"/>
    <property type="match status" value="1"/>
</dbReference>
<reference evidence="1 2" key="1">
    <citation type="journal article" date="2009" name="PLoS ONE">
        <title>The complete genome of Teredinibacter turnerae T7901: an intracellular endosymbiont of marine wood-boring bivalves (shipworms).</title>
        <authorList>
            <person name="Yang J.C."/>
            <person name="Madupu R."/>
            <person name="Durkin A.S."/>
            <person name="Ekborg N.A."/>
            <person name="Pedamallu C.S."/>
            <person name="Hostetler J.B."/>
            <person name="Radune D."/>
            <person name="Toms B.S."/>
            <person name="Henrissat B."/>
            <person name="Coutinho P.M."/>
            <person name="Schwarz S."/>
            <person name="Field L."/>
            <person name="Trindade-Silva A.E."/>
            <person name="Soares C.A.G."/>
            <person name="Elshahawi S."/>
            <person name="Hanora A."/>
            <person name="Schmidt E.W."/>
            <person name="Haygood M.G."/>
            <person name="Posfai J."/>
            <person name="Benner J."/>
            <person name="Madinger C."/>
            <person name="Nove J."/>
            <person name="Anton B."/>
            <person name="Chaudhary K."/>
            <person name="Foster J."/>
            <person name="Holman A."/>
            <person name="Kumar S."/>
            <person name="Lessard P.A."/>
            <person name="Luyten Y.A."/>
            <person name="Slatko B."/>
            <person name="Wood N."/>
            <person name="Wu B."/>
            <person name="Teplitski M."/>
            <person name="Mougous J.D."/>
            <person name="Ward N."/>
            <person name="Eisen J.A."/>
            <person name="Badger J.H."/>
            <person name="Distel D.L."/>
        </authorList>
    </citation>
    <scope>NUCLEOTIDE SEQUENCE [LARGE SCALE GENOMIC DNA]</scope>
    <source>
        <strain evidence="2">ATCC 39867 / T7901</strain>
    </source>
</reference>
<dbReference type="STRING" id="377629.TERTU_1433"/>
<evidence type="ECO:0000313" key="1">
    <source>
        <dbReference type="EMBL" id="ACR13858.1"/>
    </source>
</evidence>